<evidence type="ECO:0000256" key="10">
    <source>
        <dbReference type="ARBA" id="ARBA00023329"/>
    </source>
</evidence>
<dbReference type="GO" id="GO:0006508">
    <property type="term" value="P:proteolysis"/>
    <property type="evidence" value="ECO:0007669"/>
    <property type="project" value="UniProtKB-KW"/>
</dbReference>
<dbReference type="InterPro" id="IPR006026">
    <property type="entry name" value="Peptidase_Metallo"/>
</dbReference>
<evidence type="ECO:0000256" key="11">
    <source>
        <dbReference type="ARBA" id="ARBA00024324"/>
    </source>
</evidence>
<comment type="cofactor">
    <cofactor evidence="12 13">
        <name>Zn(2+)</name>
        <dbReference type="ChEBI" id="CHEBI:29105"/>
    </cofactor>
    <text evidence="12 13">Binds 1 zinc ion per subunit.</text>
</comment>
<keyword evidence="8" id="KW-1015">Disulfide bond</keyword>
<dbReference type="Gene3D" id="3.40.390.10">
    <property type="entry name" value="Collagenase (Catalytic Domain)"/>
    <property type="match status" value="1"/>
</dbReference>
<dbReference type="PROSITE" id="PS51864">
    <property type="entry name" value="ASTACIN"/>
    <property type="match status" value="1"/>
</dbReference>
<dbReference type="FunFam" id="3.40.390.10:FF:000040">
    <property type="entry name" value="Metalloendopeptidase"/>
    <property type="match status" value="1"/>
</dbReference>
<protein>
    <recommendedName>
        <fullName evidence="13">Metalloendopeptidase</fullName>
        <ecNumber evidence="13">3.4.24.-</ecNumber>
    </recommendedName>
</protein>
<dbReference type="STRING" id="240159.A0A4U5UGN7"/>
<dbReference type="SUPFAM" id="SSF55486">
    <property type="entry name" value="Metalloproteases ('zincins'), catalytic domain"/>
    <property type="match status" value="1"/>
</dbReference>
<dbReference type="GO" id="GO:0008270">
    <property type="term" value="F:zinc ion binding"/>
    <property type="evidence" value="ECO:0007669"/>
    <property type="project" value="UniProtKB-UniRule"/>
</dbReference>
<organism evidence="15 16">
    <name type="scientific">Collichthys lucidus</name>
    <name type="common">Big head croaker</name>
    <name type="synonym">Sciaena lucida</name>
    <dbReference type="NCBI Taxonomy" id="240159"/>
    <lineage>
        <taxon>Eukaryota</taxon>
        <taxon>Metazoa</taxon>
        <taxon>Chordata</taxon>
        <taxon>Craniata</taxon>
        <taxon>Vertebrata</taxon>
        <taxon>Euteleostomi</taxon>
        <taxon>Actinopterygii</taxon>
        <taxon>Neopterygii</taxon>
        <taxon>Teleostei</taxon>
        <taxon>Neoteleostei</taxon>
        <taxon>Acanthomorphata</taxon>
        <taxon>Eupercaria</taxon>
        <taxon>Sciaenidae</taxon>
        <taxon>Collichthys</taxon>
    </lineage>
</organism>
<dbReference type="PANTHER" id="PTHR10127:SF779">
    <property type="entry name" value="METALLOENDOPEPTIDASE"/>
    <property type="match status" value="1"/>
</dbReference>
<proteinExistence type="predicted"/>
<name>A0A4U5UGN7_COLLU</name>
<evidence type="ECO:0000256" key="5">
    <source>
        <dbReference type="ARBA" id="ARBA00022833"/>
    </source>
</evidence>
<evidence type="ECO:0000256" key="13">
    <source>
        <dbReference type="RuleBase" id="RU361183"/>
    </source>
</evidence>
<keyword evidence="1 12" id="KW-0645">Protease</keyword>
<evidence type="ECO:0000256" key="8">
    <source>
        <dbReference type="ARBA" id="ARBA00023157"/>
    </source>
</evidence>
<evidence type="ECO:0000256" key="1">
    <source>
        <dbReference type="ARBA" id="ARBA00022670"/>
    </source>
</evidence>
<evidence type="ECO:0000256" key="12">
    <source>
        <dbReference type="PROSITE-ProRule" id="PRU01211"/>
    </source>
</evidence>
<keyword evidence="9" id="KW-0325">Glycoprotein</keyword>
<keyword evidence="2 12" id="KW-0479">Metal-binding</keyword>
<evidence type="ECO:0000259" key="14">
    <source>
        <dbReference type="PROSITE" id="PS51864"/>
    </source>
</evidence>
<keyword evidence="6 12" id="KW-0482">Metalloprotease</keyword>
<comment type="caution">
    <text evidence="12">Lacks conserved residue(s) required for the propagation of feature annotation.</text>
</comment>
<accession>A0A4U5UGN7</accession>
<dbReference type="SMART" id="SM00235">
    <property type="entry name" value="ZnMc"/>
    <property type="match status" value="1"/>
</dbReference>
<keyword evidence="3" id="KW-0732">Signal</keyword>
<feature type="domain" description="Peptidase M12A" evidence="14">
    <location>
        <begin position="164"/>
        <end position="361"/>
    </location>
</feature>
<evidence type="ECO:0000313" key="16">
    <source>
        <dbReference type="Proteomes" id="UP000298787"/>
    </source>
</evidence>
<keyword evidence="5 12" id="KW-0862">Zinc</keyword>
<dbReference type="EC" id="3.4.24.-" evidence="13"/>
<dbReference type="PRINTS" id="PR00480">
    <property type="entry name" value="ASTACIN"/>
</dbReference>
<comment type="subcellular location">
    <subcellularLocation>
        <location evidence="11">Zymogen granule</location>
    </subcellularLocation>
</comment>
<keyword evidence="16" id="KW-1185">Reference proteome</keyword>
<feature type="binding site" evidence="12">
    <location>
        <position position="262"/>
    </location>
    <ligand>
        <name>Zn(2+)</name>
        <dbReference type="ChEBI" id="CHEBI:29105"/>
        <note>catalytic</note>
    </ligand>
</feature>
<dbReference type="AlphaFoldDB" id="A0A4U5UGN7"/>
<sequence length="361" mass="41224">MAEVMQWWEWMEEARSPDCLKVVDGEQASRWQEVMMVVVDLSTRDGSCSISNLPIVWGTKNLSHHNALNGMGKTLNDFILDVVPHPVVPPEKPLTSSRLFADMKMKCILGLVVLVAVSAWAEQEAVQTMSASERIERVNRGIVRSPDEPYIEDDVAYDSEAERNADPCTSRNCKWPKSADGNVYVAYTISNEFSPREVSVIERGLQSFHDVSCIRFVKRYGQKDYLNIQSLNGCWSYLGRLANGQNLSLRRSGCVYFDTVQHEVLHALGFHHEQKRSDRDQYIRIVMENVTPGKEHNFAKINTLNQETTYDYGSVMHYHKYAFSKNNQPTLVAIPDSSVEFGRATEMSQKDIIRLNRLYQC</sequence>
<keyword evidence="7" id="KW-0865">Zymogen</keyword>
<evidence type="ECO:0000256" key="9">
    <source>
        <dbReference type="ARBA" id="ARBA00023180"/>
    </source>
</evidence>
<dbReference type="InterPro" id="IPR001506">
    <property type="entry name" value="Peptidase_M12A"/>
</dbReference>
<evidence type="ECO:0000256" key="3">
    <source>
        <dbReference type="ARBA" id="ARBA00022729"/>
    </source>
</evidence>
<feature type="active site" evidence="12">
    <location>
        <position position="263"/>
    </location>
</feature>
<keyword evidence="10" id="KW-0968">Cytoplasmic vesicle</keyword>
<feature type="binding site" evidence="12">
    <location>
        <position position="272"/>
    </location>
    <ligand>
        <name>Zn(2+)</name>
        <dbReference type="ChEBI" id="CHEBI:29105"/>
        <note>catalytic</note>
    </ligand>
</feature>
<dbReference type="Proteomes" id="UP000298787">
    <property type="component" value="Chromosome 7"/>
</dbReference>
<dbReference type="PANTHER" id="PTHR10127">
    <property type="entry name" value="DISCOIDIN, CUB, EGF, LAMININ , AND ZINC METALLOPROTEASE DOMAIN CONTAINING"/>
    <property type="match status" value="1"/>
</dbReference>
<dbReference type="InterPro" id="IPR024079">
    <property type="entry name" value="MetalloPept_cat_dom_sf"/>
</dbReference>
<evidence type="ECO:0000256" key="4">
    <source>
        <dbReference type="ARBA" id="ARBA00022801"/>
    </source>
</evidence>
<reference evidence="15 16" key="1">
    <citation type="submission" date="2019-01" db="EMBL/GenBank/DDBJ databases">
        <title>Genome Assembly of Collichthys lucidus.</title>
        <authorList>
            <person name="Cai M."/>
            <person name="Xiao S."/>
        </authorList>
    </citation>
    <scope>NUCLEOTIDE SEQUENCE [LARGE SCALE GENOMIC DNA]</scope>
    <source>
        <strain evidence="15">JT15FE1705JMU</strain>
        <tissue evidence="15">Muscle</tissue>
    </source>
</reference>
<dbReference type="EMBL" id="CM014084">
    <property type="protein sequence ID" value="TKS73884.1"/>
    <property type="molecule type" value="Genomic_DNA"/>
</dbReference>
<dbReference type="GO" id="GO:0004222">
    <property type="term" value="F:metalloendopeptidase activity"/>
    <property type="evidence" value="ECO:0007669"/>
    <property type="project" value="UniProtKB-UniRule"/>
</dbReference>
<keyword evidence="4 12" id="KW-0378">Hydrolase</keyword>
<evidence type="ECO:0000313" key="15">
    <source>
        <dbReference type="EMBL" id="TKS73884.1"/>
    </source>
</evidence>
<feature type="binding site" evidence="12">
    <location>
        <position position="266"/>
    </location>
    <ligand>
        <name>Zn(2+)</name>
        <dbReference type="ChEBI" id="CHEBI:29105"/>
        <note>catalytic</note>
    </ligand>
</feature>
<evidence type="ECO:0000256" key="2">
    <source>
        <dbReference type="ARBA" id="ARBA00022723"/>
    </source>
</evidence>
<dbReference type="GO" id="GO:0042588">
    <property type="term" value="C:zymogen granule"/>
    <property type="evidence" value="ECO:0007669"/>
    <property type="project" value="UniProtKB-SubCell"/>
</dbReference>
<evidence type="ECO:0000256" key="6">
    <source>
        <dbReference type="ARBA" id="ARBA00023049"/>
    </source>
</evidence>
<gene>
    <name evidence="15" type="ORF">D9C73_007965</name>
</gene>
<evidence type="ECO:0000256" key="7">
    <source>
        <dbReference type="ARBA" id="ARBA00023145"/>
    </source>
</evidence>
<dbReference type="Pfam" id="PF01400">
    <property type="entry name" value="Astacin"/>
    <property type="match status" value="1"/>
</dbReference>